<dbReference type="CDD" id="cd06854">
    <property type="entry name" value="GT_WbpL_WbcO_like"/>
    <property type="match status" value="1"/>
</dbReference>
<evidence type="ECO:0000256" key="5">
    <source>
        <dbReference type="ARBA" id="ARBA00022989"/>
    </source>
</evidence>
<evidence type="ECO:0000256" key="3">
    <source>
        <dbReference type="ARBA" id="ARBA00022679"/>
    </source>
</evidence>
<feature type="transmembrane region" description="Helical" evidence="8">
    <location>
        <begin position="47"/>
        <end position="65"/>
    </location>
</feature>
<evidence type="ECO:0000313" key="12">
    <source>
        <dbReference type="EMBL" id="MQU25403.1"/>
    </source>
</evidence>
<evidence type="ECO:0000313" key="14">
    <source>
        <dbReference type="Proteomes" id="UP000443000"/>
    </source>
</evidence>
<keyword evidence="5 8" id="KW-1133">Transmembrane helix</keyword>
<dbReference type="EMBL" id="WIWC01000060">
    <property type="protein sequence ID" value="MQT82723.1"/>
    <property type="molecule type" value="Genomic_DNA"/>
</dbReference>
<feature type="transmembrane region" description="Helical" evidence="8">
    <location>
        <begin position="288"/>
        <end position="310"/>
    </location>
</feature>
<dbReference type="EMBL" id="WIVT01000004">
    <property type="protein sequence ID" value="MQU15791.1"/>
    <property type="molecule type" value="Genomic_DNA"/>
</dbReference>
<proteinExistence type="predicted"/>
<feature type="transmembrane region" description="Helical" evidence="8">
    <location>
        <begin position="159"/>
        <end position="177"/>
    </location>
</feature>
<evidence type="ECO:0000313" key="10">
    <source>
        <dbReference type="EMBL" id="MQT82723.1"/>
    </source>
</evidence>
<feature type="binding site" evidence="7">
    <location>
        <position position="151"/>
    </location>
    <ligand>
        <name>Mg(2+)</name>
        <dbReference type="ChEBI" id="CHEBI:18420"/>
    </ligand>
</feature>
<dbReference type="GO" id="GO:0044038">
    <property type="term" value="P:cell wall macromolecule biosynthetic process"/>
    <property type="evidence" value="ECO:0007669"/>
    <property type="project" value="TreeGrafter"/>
</dbReference>
<name>A0A6A7Z1Y1_9PSED</name>
<evidence type="ECO:0000256" key="6">
    <source>
        <dbReference type="ARBA" id="ARBA00023136"/>
    </source>
</evidence>
<feature type="transmembrane region" description="Helical" evidence="8">
    <location>
        <begin position="316"/>
        <end position="335"/>
    </location>
</feature>
<keyword evidence="7" id="KW-0479">Metal-binding</keyword>
<organism evidence="10">
    <name type="scientific">Pseudomonas helleri</name>
    <dbReference type="NCBI Taxonomy" id="1608996"/>
    <lineage>
        <taxon>Bacteria</taxon>
        <taxon>Pseudomonadati</taxon>
        <taxon>Pseudomonadota</taxon>
        <taxon>Gammaproteobacteria</taxon>
        <taxon>Pseudomonadales</taxon>
        <taxon>Pseudomonadaceae</taxon>
        <taxon>Pseudomonas</taxon>
    </lineage>
</organism>
<keyword evidence="3 10" id="KW-0808">Transferase</keyword>
<dbReference type="Proteomes" id="UP000713985">
    <property type="component" value="Unassembled WGS sequence"/>
</dbReference>
<feature type="transmembrane region" description="Helical" evidence="8">
    <location>
        <begin position="236"/>
        <end position="255"/>
    </location>
</feature>
<feature type="transmembrane region" description="Helical" evidence="8">
    <location>
        <begin position="71"/>
        <end position="90"/>
    </location>
</feature>
<dbReference type="Pfam" id="PF00953">
    <property type="entry name" value="Glycos_transf_4"/>
    <property type="match status" value="1"/>
</dbReference>
<feature type="transmembrane region" description="Helical" evidence="8">
    <location>
        <begin position="131"/>
        <end position="152"/>
    </location>
</feature>
<evidence type="ECO:0000256" key="1">
    <source>
        <dbReference type="ARBA" id="ARBA00004651"/>
    </source>
</evidence>
<feature type="binding site" evidence="7">
    <location>
        <position position="211"/>
    </location>
    <ligand>
        <name>Mg(2+)</name>
        <dbReference type="ChEBI" id="CHEBI:18420"/>
    </ligand>
</feature>
<feature type="transmembrane region" description="Helical" evidence="8">
    <location>
        <begin position="212"/>
        <end position="230"/>
    </location>
</feature>
<feature type="transmembrane region" description="Helical" evidence="8">
    <location>
        <begin position="6"/>
        <end position="26"/>
    </location>
</feature>
<dbReference type="GO" id="GO:0046872">
    <property type="term" value="F:metal ion binding"/>
    <property type="evidence" value="ECO:0007669"/>
    <property type="project" value="UniProtKB-KW"/>
</dbReference>
<dbReference type="EMBL" id="WIVW01000001">
    <property type="protein sequence ID" value="MQU25403.1"/>
    <property type="molecule type" value="Genomic_DNA"/>
</dbReference>
<comment type="subcellular location">
    <subcellularLocation>
        <location evidence="1">Cell membrane</location>
        <topology evidence="1">Multi-pass membrane protein</topology>
    </subcellularLocation>
</comment>
<comment type="caution">
    <text evidence="10">The sequence shown here is derived from an EMBL/GenBank/DDBJ whole genome shotgun (WGS) entry which is preliminary data.</text>
</comment>
<protein>
    <submittedName>
        <fullName evidence="10">Glycosyl transferase</fullName>
    </submittedName>
</protein>
<evidence type="ECO:0000313" key="13">
    <source>
        <dbReference type="Proteomes" id="UP000437970"/>
    </source>
</evidence>
<comment type="cofactor">
    <cofactor evidence="7">
        <name>Mg(2+)</name>
        <dbReference type="ChEBI" id="CHEBI:18420"/>
    </cofactor>
</comment>
<keyword evidence="6 8" id="KW-0472">Membrane</keyword>
<reference evidence="13 14" key="1">
    <citation type="submission" date="2019-10" db="EMBL/GenBank/DDBJ databases">
        <title>Evaluation of single-gene subtyping targets for Pseudomonas.</title>
        <authorList>
            <person name="Reichler S.J."/>
            <person name="Orsi R.H."/>
            <person name="Wiedmann M."/>
            <person name="Martin N.H."/>
            <person name="Murphy S.I."/>
        </authorList>
    </citation>
    <scope>NUCLEOTIDE SEQUENCE</scope>
    <source>
        <strain evidence="9 15">FSL R10-0802</strain>
        <strain evidence="11 14">FSL R10-1594</strain>
        <strain evidence="12 13">FSL R10-1984</strain>
        <strain evidence="10">FSL R10-2339</strain>
    </source>
</reference>
<evidence type="ECO:0000256" key="7">
    <source>
        <dbReference type="PIRSR" id="PIRSR600715-1"/>
    </source>
</evidence>
<dbReference type="GO" id="GO:0071555">
    <property type="term" value="P:cell wall organization"/>
    <property type="evidence" value="ECO:0007669"/>
    <property type="project" value="TreeGrafter"/>
</dbReference>
<keyword evidence="2" id="KW-1003">Cell membrane</keyword>
<dbReference type="EMBL" id="WIWP01000004">
    <property type="protein sequence ID" value="MQT25082.1"/>
    <property type="molecule type" value="Genomic_DNA"/>
</dbReference>
<dbReference type="PANTHER" id="PTHR22926:SF3">
    <property type="entry name" value="UNDECAPRENYL-PHOSPHATE ALPHA-N-ACETYLGLUCOSAMINYL 1-PHOSPHATE TRANSFERASE"/>
    <property type="match status" value="1"/>
</dbReference>
<keyword evidence="15" id="KW-1185">Reference proteome</keyword>
<dbReference type="RefSeq" id="WP_153377349.1">
    <property type="nucleotide sequence ID" value="NZ_WIVT01000004.1"/>
</dbReference>
<dbReference type="Proteomes" id="UP000443000">
    <property type="component" value="Unassembled WGS sequence"/>
</dbReference>
<evidence type="ECO:0000313" key="9">
    <source>
        <dbReference type="EMBL" id="MQT25082.1"/>
    </source>
</evidence>
<evidence type="ECO:0000256" key="2">
    <source>
        <dbReference type="ARBA" id="ARBA00022475"/>
    </source>
</evidence>
<keyword evidence="7" id="KW-0460">Magnesium</keyword>
<accession>A0A6A7Z1Y1</accession>
<dbReference type="GO" id="GO:0005886">
    <property type="term" value="C:plasma membrane"/>
    <property type="evidence" value="ECO:0007669"/>
    <property type="project" value="UniProtKB-SubCell"/>
</dbReference>
<evidence type="ECO:0000313" key="11">
    <source>
        <dbReference type="EMBL" id="MQU15791.1"/>
    </source>
</evidence>
<dbReference type="Proteomes" id="UP000437970">
    <property type="component" value="Unassembled WGS sequence"/>
</dbReference>
<dbReference type="OrthoDB" id="9783652at2"/>
<dbReference type="InterPro" id="IPR000715">
    <property type="entry name" value="Glycosyl_transferase_4"/>
</dbReference>
<dbReference type="AlphaFoldDB" id="A0A6A7Z1Y1"/>
<evidence type="ECO:0000256" key="8">
    <source>
        <dbReference type="SAM" id="Phobius"/>
    </source>
</evidence>
<keyword evidence="4 8" id="KW-0812">Transmembrane</keyword>
<gene>
    <name evidence="11" type="ORF">GHN41_04920</name>
    <name evidence="10" type="ORF">GHN86_22050</name>
    <name evidence="9" type="ORF">GHN94_04415</name>
    <name evidence="12" type="ORF">GHO29_02805</name>
</gene>
<dbReference type="PANTHER" id="PTHR22926">
    <property type="entry name" value="PHOSPHO-N-ACETYLMURAMOYL-PENTAPEPTIDE-TRANSFERASE"/>
    <property type="match status" value="1"/>
</dbReference>
<evidence type="ECO:0000313" key="15">
    <source>
        <dbReference type="Proteomes" id="UP000713985"/>
    </source>
</evidence>
<sequence length="344" mass="37780">MSYLWLLPLLLLLSFTLTAALRKYALSRSIIDIPNARSSHSAPTPRGGGVAIVISFFLIFPILSIEGIVPLADLMAIGGSGIFIAIIGFMDDHGHIAARWRLLGHGVSAAWALFWINGLPPLSFFGVNIDFGWFGTICAAFYLVWMLNLYNFMDGIDGIASVEAVSSCLCMCILYWWSGHEYLIILPACLIMSVAGFLLWNFPPAKIFMGDAGSGFLGIALGVLSLQAAWISTQLFWAWIILFGIFIVDATFTLVRRVIRKDKIYEAHRSHGYQFAARLYGKHYPVTVAVGLINIFWLFPVAISVVLFNFDGLTGVLLAYLPLILLAVIFNSGAVEASDGQAEK</sequence>
<feature type="transmembrane region" description="Helical" evidence="8">
    <location>
        <begin position="183"/>
        <end position="200"/>
    </location>
</feature>
<dbReference type="GO" id="GO:0016780">
    <property type="term" value="F:phosphotransferase activity, for other substituted phosphate groups"/>
    <property type="evidence" value="ECO:0007669"/>
    <property type="project" value="InterPro"/>
</dbReference>
<evidence type="ECO:0000256" key="4">
    <source>
        <dbReference type="ARBA" id="ARBA00022692"/>
    </source>
</evidence>
<dbReference type="GO" id="GO:0009103">
    <property type="term" value="P:lipopolysaccharide biosynthetic process"/>
    <property type="evidence" value="ECO:0007669"/>
    <property type="project" value="TreeGrafter"/>
</dbReference>
<feature type="transmembrane region" description="Helical" evidence="8">
    <location>
        <begin position="102"/>
        <end position="119"/>
    </location>
</feature>